<keyword evidence="6 8" id="KW-1133">Transmembrane helix</keyword>
<dbReference type="PANTHER" id="PTHR41394">
    <property type="entry name" value="MAGNESIUM TRANSPORTER MGTE"/>
    <property type="match status" value="1"/>
</dbReference>
<dbReference type="InterPro" id="IPR006667">
    <property type="entry name" value="SLC41_membr_dom"/>
</dbReference>
<feature type="transmembrane region" description="Helical" evidence="8">
    <location>
        <begin position="254"/>
        <end position="274"/>
    </location>
</feature>
<evidence type="ECO:0000256" key="6">
    <source>
        <dbReference type="ARBA" id="ARBA00022989"/>
    </source>
</evidence>
<evidence type="ECO:0000256" key="8">
    <source>
        <dbReference type="SAM" id="Phobius"/>
    </source>
</evidence>
<keyword evidence="4 8" id="KW-0812">Transmembrane</keyword>
<keyword evidence="5" id="KW-0460">Magnesium</keyword>
<dbReference type="OrthoDB" id="9790355at2"/>
<dbReference type="PATRIC" id="fig|320778.3.peg.3736"/>
<dbReference type="Pfam" id="PF01769">
    <property type="entry name" value="MgtE"/>
    <property type="match status" value="1"/>
</dbReference>
<keyword evidence="3" id="KW-0813">Transport</keyword>
<organism evidence="10 11">
    <name type="scientific">Photobacterium ganghwense</name>
    <dbReference type="NCBI Taxonomy" id="320778"/>
    <lineage>
        <taxon>Bacteria</taxon>
        <taxon>Pseudomonadati</taxon>
        <taxon>Pseudomonadota</taxon>
        <taxon>Gammaproteobacteria</taxon>
        <taxon>Vibrionales</taxon>
        <taxon>Vibrionaceae</taxon>
        <taxon>Photobacterium</taxon>
    </lineage>
</organism>
<gene>
    <name evidence="10" type="ORF">ABT57_17155</name>
</gene>
<feature type="domain" description="SLC41A/MgtE integral membrane" evidence="9">
    <location>
        <begin position="144"/>
        <end position="275"/>
    </location>
</feature>
<dbReference type="GO" id="GO:0016020">
    <property type="term" value="C:membrane"/>
    <property type="evidence" value="ECO:0007669"/>
    <property type="project" value="UniProtKB-SubCell"/>
</dbReference>
<evidence type="ECO:0000256" key="2">
    <source>
        <dbReference type="ARBA" id="ARBA00009749"/>
    </source>
</evidence>
<comment type="subcellular location">
    <subcellularLocation>
        <location evidence="1">Membrane</location>
        <topology evidence="1">Multi-pass membrane protein</topology>
    </subcellularLocation>
</comment>
<evidence type="ECO:0000256" key="1">
    <source>
        <dbReference type="ARBA" id="ARBA00004141"/>
    </source>
</evidence>
<feature type="transmembrane region" description="Helical" evidence="8">
    <location>
        <begin position="110"/>
        <end position="130"/>
    </location>
</feature>
<dbReference type="STRING" id="320778.ABT57_17155"/>
<comment type="caution">
    <text evidence="10">The sequence shown here is derived from an EMBL/GenBank/DDBJ whole genome shotgun (WGS) entry which is preliminary data.</text>
</comment>
<accession>A0A0J1H7A1</accession>
<dbReference type="RefSeq" id="WP_047886491.1">
    <property type="nucleotide sequence ID" value="NZ_CP071325.1"/>
</dbReference>
<proteinExistence type="inferred from homology"/>
<name>A0A0J1H7A1_9GAMM</name>
<evidence type="ECO:0000256" key="7">
    <source>
        <dbReference type="ARBA" id="ARBA00023136"/>
    </source>
</evidence>
<evidence type="ECO:0000259" key="9">
    <source>
        <dbReference type="Pfam" id="PF01769"/>
    </source>
</evidence>
<dbReference type="AlphaFoldDB" id="A0A0J1H7A1"/>
<dbReference type="InterPro" id="IPR036739">
    <property type="entry name" value="SLC41_membr_dom_sf"/>
</dbReference>
<sequence length="284" mass="30331">MAVMNYAAHAADTNKPFVHTDILAARNALLKYDLSEQAALLVKMPLSEAIAILHEVPLRHVQTLLDLLDEMDEEVCMRHLANGLGLICSEAEPAGHYLKNSVFSHVRERIGWIVGLALLGIVSGLIISHYEDTLSQLVLLAIYMPVIAAAGGNTGSQAATLVVRALAMEEIHCRDWLKVLWKEFRVAMVVAAVLATVIVGRVLLFSDSTVLPVGMQLADIALAIGIAIALQVVLSTTVGGVLPMIARACKLDPAVLVSPVLASVVDITGMVIYFTTVNSVLGLA</sequence>
<comment type="similarity">
    <text evidence="2">Belongs to the SLC41A transporter family.</text>
</comment>
<feature type="transmembrane region" description="Helical" evidence="8">
    <location>
        <begin position="220"/>
        <end position="242"/>
    </location>
</feature>
<dbReference type="Gene3D" id="1.10.357.20">
    <property type="entry name" value="SLC41 divalent cation transporters, integral membrane domain"/>
    <property type="match status" value="1"/>
</dbReference>
<evidence type="ECO:0000256" key="3">
    <source>
        <dbReference type="ARBA" id="ARBA00022448"/>
    </source>
</evidence>
<evidence type="ECO:0000256" key="4">
    <source>
        <dbReference type="ARBA" id="ARBA00022692"/>
    </source>
</evidence>
<dbReference type="PANTHER" id="PTHR41394:SF5">
    <property type="entry name" value="SLC41A_MGTE INTEGRAL MEMBRANE DOMAIN-CONTAINING PROTEIN"/>
    <property type="match status" value="1"/>
</dbReference>
<protein>
    <submittedName>
        <fullName evidence="10">Mg2+ transporter mgtE</fullName>
    </submittedName>
</protein>
<dbReference type="GO" id="GO:0008324">
    <property type="term" value="F:monoatomic cation transmembrane transporter activity"/>
    <property type="evidence" value="ECO:0007669"/>
    <property type="project" value="InterPro"/>
</dbReference>
<reference evidence="10 11" key="1">
    <citation type="submission" date="2015-05" db="EMBL/GenBank/DDBJ databases">
        <title>Photobacterium galathea sp. nov.</title>
        <authorList>
            <person name="Machado H."/>
            <person name="Gram L."/>
        </authorList>
    </citation>
    <scope>NUCLEOTIDE SEQUENCE [LARGE SCALE GENOMIC DNA]</scope>
    <source>
        <strain evidence="10 11">DSM 22954</strain>
    </source>
</reference>
<feature type="transmembrane region" description="Helical" evidence="8">
    <location>
        <begin position="142"/>
        <end position="163"/>
    </location>
</feature>
<dbReference type="Proteomes" id="UP000035909">
    <property type="component" value="Unassembled WGS sequence"/>
</dbReference>
<evidence type="ECO:0000313" key="10">
    <source>
        <dbReference type="EMBL" id="KLV07620.1"/>
    </source>
</evidence>
<feature type="transmembrane region" description="Helical" evidence="8">
    <location>
        <begin position="184"/>
        <end position="205"/>
    </location>
</feature>
<dbReference type="SUPFAM" id="SSF161093">
    <property type="entry name" value="MgtE membrane domain-like"/>
    <property type="match status" value="1"/>
</dbReference>
<dbReference type="EMBL" id="LDOU01000016">
    <property type="protein sequence ID" value="KLV07620.1"/>
    <property type="molecule type" value="Genomic_DNA"/>
</dbReference>
<keyword evidence="11" id="KW-1185">Reference proteome</keyword>
<evidence type="ECO:0000256" key="5">
    <source>
        <dbReference type="ARBA" id="ARBA00022842"/>
    </source>
</evidence>
<keyword evidence="7 8" id="KW-0472">Membrane</keyword>
<evidence type="ECO:0000313" key="11">
    <source>
        <dbReference type="Proteomes" id="UP000035909"/>
    </source>
</evidence>